<sequence>MANWRKRASLKRASDLQKRRKHTIVPWLESPLVGADVEELVFAQRHEANTIELFFDLFFAANLATFTAYHSVTDAKGVWPYIGFFAILWATWFQITLHDVRFARDSVYERACKTVQMVCFVGFALVGSKFSPSRDAKSNTNFRILCYTLVVSRALLVLQYLVVLACTYARKGYSKLYLPLALNTLVYLVAAAIFGAMTPAFAESAQTHRGIYALWWAVMAAEGALTIAISSRWRMLSFKKTHLVERMGLLTLIVIGEGAIGVTKTIASMMGKYGLEPDGSGQTLCYILVLVLVWMLYFDTHPHRHFGTIRQQIWSTLHFVHHLCIVGVVEGSRQMALAHHTLLNTEKVDKLLWDACGVANLDGEELVSYLVTGLEYFQFDTKVESDRYISLINNDLWAIGNSTGICDPLNLAEVTAPPYPVEFWQLAYDTIGALYASLGMKLPLDQTGFDLALSSWRAVYIYFWTALLFLLFKSLIFLVLIRRNKIDMFDYASIGIRAVGMMVCVGFLGALAKDDVLINLIKTPAILPSVVALLLIILLCDHFARVAANWRLKKSGQPFDEDKDEGHHGHGEQREHVENHGHDGKEVVRPSVMPLQGTDASYSSSYTGYNPMPAMHMNSDSSLYSGLPTPYSSPVQGHVAVQYVPVAQLGH</sequence>
<dbReference type="PANTHER" id="PTHR42101">
    <property type="entry name" value="CHROMOSOME 16, WHOLE GENOME SHOTGUN SEQUENCE"/>
    <property type="match status" value="1"/>
</dbReference>
<feature type="transmembrane region" description="Helical" evidence="2">
    <location>
        <begin position="279"/>
        <end position="298"/>
    </location>
</feature>
<feature type="transmembrane region" description="Helical" evidence="2">
    <location>
        <begin position="210"/>
        <end position="229"/>
    </location>
</feature>
<feature type="region of interest" description="Disordered" evidence="1">
    <location>
        <begin position="558"/>
        <end position="585"/>
    </location>
</feature>
<evidence type="ECO:0000256" key="2">
    <source>
        <dbReference type="SAM" id="Phobius"/>
    </source>
</evidence>
<keyword evidence="4" id="KW-1185">Reference proteome</keyword>
<feature type="compositionally biased region" description="Basic and acidic residues" evidence="1">
    <location>
        <begin position="564"/>
        <end position="585"/>
    </location>
</feature>
<organism evidence="3 4">
    <name type="scientific">Pseudovirgaria hyperparasitica</name>
    <dbReference type="NCBI Taxonomy" id="470096"/>
    <lineage>
        <taxon>Eukaryota</taxon>
        <taxon>Fungi</taxon>
        <taxon>Dikarya</taxon>
        <taxon>Ascomycota</taxon>
        <taxon>Pezizomycotina</taxon>
        <taxon>Dothideomycetes</taxon>
        <taxon>Dothideomycetes incertae sedis</taxon>
        <taxon>Acrospermales</taxon>
        <taxon>Acrospermaceae</taxon>
        <taxon>Pseudovirgaria</taxon>
    </lineage>
</organism>
<feature type="transmembrane region" description="Helical" evidence="2">
    <location>
        <begin position="459"/>
        <end position="481"/>
    </location>
</feature>
<feature type="transmembrane region" description="Helical" evidence="2">
    <location>
        <begin position="488"/>
        <end position="512"/>
    </location>
</feature>
<dbReference type="PANTHER" id="PTHR42101:SF1">
    <property type="entry name" value="LOW TEMPERATURE REQUIREMENT A"/>
    <property type="match status" value="1"/>
</dbReference>
<protein>
    <submittedName>
        <fullName evidence="3">Uncharacterized protein</fullName>
    </submittedName>
</protein>
<dbReference type="OrthoDB" id="3177213at2759"/>
<dbReference type="Proteomes" id="UP000799437">
    <property type="component" value="Unassembled WGS sequence"/>
</dbReference>
<keyword evidence="2" id="KW-1133">Transmembrane helix</keyword>
<name>A0A6A6WHY9_9PEZI</name>
<feature type="transmembrane region" description="Helical" evidence="2">
    <location>
        <begin position="524"/>
        <end position="544"/>
    </location>
</feature>
<feature type="transmembrane region" description="Helical" evidence="2">
    <location>
        <begin position="78"/>
        <end position="95"/>
    </location>
</feature>
<dbReference type="Pfam" id="PF06772">
    <property type="entry name" value="LtrA"/>
    <property type="match status" value="1"/>
</dbReference>
<dbReference type="RefSeq" id="XP_033604874.1">
    <property type="nucleotide sequence ID" value="XM_033739070.1"/>
</dbReference>
<keyword evidence="2" id="KW-0812">Transmembrane</keyword>
<dbReference type="AlphaFoldDB" id="A0A6A6WHY9"/>
<accession>A0A6A6WHY9</accession>
<reference evidence="3" key="1">
    <citation type="journal article" date="2020" name="Stud. Mycol.">
        <title>101 Dothideomycetes genomes: a test case for predicting lifestyles and emergence of pathogens.</title>
        <authorList>
            <person name="Haridas S."/>
            <person name="Albert R."/>
            <person name="Binder M."/>
            <person name="Bloem J."/>
            <person name="Labutti K."/>
            <person name="Salamov A."/>
            <person name="Andreopoulos B."/>
            <person name="Baker S."/>
            <person name="Barry K."/>
            <person name="Bills G."/>
            <person name="Bluhm B."/>
            <person name="Cannon C."/>
            <person name="Castanera R."/>
            <person name="Culley D."/>
            <person name="Daum C."/>
            <person name="Ezra D."/>
            <person name="Gonzalez J."/>
            <person name="Henrissat B."/>
            <person name="Kuo A."/>
            <person name="Liang C."/>
            <person name="Lipzen A."/>
            <person name="Lutzoni F."/>
            <person name="Magnuson J."/>
            <person name="Mondo S."/>
            <person name="Nolan M."/>
            <person name="Ohm R."/>
            <person name="Pangilinan J."/>
            <person name="Park H.-J."/>
            <person name="Ramirez L."/>
            <person name="Alfaro M."/>
            <person name="Sun H."/>
            <person name="Tritt A."/>
            <person name="Yoshinaga Y."/>
            <person name="Zwiers L.-H."/>
            <person name="Turgeon B."/>
            <person name="Goodwin S."/>
            <person name="Spatafora J."/>
            <person name="Crous P."/>
            <person name="Grigoriev I."/>
        </authorList>
    </citation>
    <scope>NUCLEOTIDE SEQUENCE</scope>
    <source>
        <strain evidence="3">CBS 121739</strain>
    </source>
</reference>
<proteinExistence type="predicted"/>
<dbReference type="GeneID" id="54480124"/>
<evidence type="ECO:0000313" key="3">
    <source>
        <dbReference type="EMBL" id="KAF2762423.1"/>
    </source>
</evidence>
<feature type="transmembrane region" description="Helical" evidence="2">
    <location>
        <begin position="147"/>
        <end position="169"/>
    </location>
</feature>
<dbReference type="InterPro" id="IPR010640">
    <property type="entry name" value="Low_temperature_requirement_A"/>
</dbReference>
<evidence type="ECO:0000256" key="1">
    <source>
        <dbReference type="SAM" id="MobiDB-lite"/>
    </source>
</evidence>
<dbReference type="EMBL" id="ML996565">
    <property type="protein sequence ID" value="KAF2762423.1"/>
    <property type="molecule type" value="Genomic_DNA"/>
</dbReference>
<gene>
    <name evidence="3" type="ORF">EJ05DRAFT_1203</name>
</gene>
<keyword evidence="2" id="KW-0472">Membrane</keyword>
<feature type="transmembrane region" description="Helical" evidence="2">
    <location>
        <begin position="176"/>
        <end position="198"/>
    </location>
</feature>
<feature type="transmembrane region" description="Helical" evidence="2">
    <location>
        <begin position="249"/>
        <end position="267"/>
    </location>
</feature>
<evidence type="ECO:0000313" key="4">
    <source>
        <dbReference type="Proteomes" id="UP000799437"/>
    </source>
</evidence>